<reference evidence="1" key="1">
    <citation type="submission" date="2020-05" db="EMBL/GenBank/DDBJ databases">
        <authorList>
            <person name="Chiriac C."/>
            <person name="Salcher M."/>
            <person name="Ghai R."/>
            <person name="Kavagutti S V."/>
        </authorList>
    </citation>
    <scope>NUCLEOTIDE SEQUENCE</scope>
</reference>
<sequence>MSLPATYTDINETQCCAVPDIDQWDQKVVDFQNQQFMRLRTRSFMYVPLNMAGVMTKLQQEAQRAHVSMPPNQVMTLSRDLSPWQAEHLYAVTAPVPGADNVILDGEFASKVFEGPYGDAKVWMDGIRKYARSLGRVAGDVYFFYTTCPKCAKHYGKNYVIALTKLVGSNLPTT</sequence>
<gene>
    <name evidence="1" type="ORF">UFOPK3495_01185</name>
    <name evidence="2" type="ORF">UFOPK4237_01680</name>
</gene>
<dbReference type="AlphaFoldDB" id="A0A6J7GE88"/>
<evidence type="ECO:0000313" key="2">
    <source>
        <dbReference type="EMBL" id="CAB5043038.1"/>
    </source>
</evidence>
<accession>A0A6J7GE88</accession>
<organism evidence="1">
    <name type="scientific">freshwater metagenome</name>
    <dbReference type="NCBI Taxonomy" id="449393"/>
    <lineage>
        <taxon>unclassified sequences</taxon>
        <taxon>metagenomes</taxon>
        <taxon>ecological metagenomes</taxon>
    </lineage>
</organism>
<name>A0A6J7GE88_9ZZZZ</name>
<dbReference type="Pfam" id="PF20603">
    <property type="entry name" value="Bact_hydrolase"/>
    <property type="match status" value="1"/>
</dbReference>
<evidence type="ECO:0000313" key="1">
    <source>
        <dbReference type="EMBL" id="CAB4904838.1"/>
    </source>
</evidence>
<dbReference type="EMBL" id="CAFBPZ010000171">
    <property type="protein sequence ID" value="CAB5043038.1"/>
    <property type="molecule type" value="Genomic_DNA"/>
</dbReference>
<protein>
    <submittedName>
        <fullName evidence="1">Unannotated protein</fullName>
    </submittedName>
</protein>
<proteinExistence type="predicted"/>
<dbReference type="EMBL" id="CAFBMC010000068">
    <property type="protein sequence ID" value="CAB4904838.1"/>
    <property type="molecule type" value="Genomic_DNA"/>
</dbReference>
<dbReference type="InterPro" id="IPR046766">
    <property type="entry name" value="Bact_hydrolase"/>
</dbReference>